<accession>A0A6P2CTE4</accession>
<evidence type="ECO:0000313" key="1">
    <source>
        <dbReference type="EMBL" id="VTR92173.1"/>
    </source>
</evidence>
<keyword evidence="2" id="KW-1185">Reference proteome</keyword>
<name>A0A6P2CTE4_9BACT</name>
<dbReference type="Proteomes" id="UP000464178">
    <property type="component" value="Chromosome"/>
</dbReference>
<dbReference type="RefSeq" id="WP_162667075.1">
    <property type="nucleotide sequence ID" value="NZ_LR593886.1"/>
</dbReference>
<protein>
    <submittedName>
        <fullName evidence="1">Uncharacterized protein</fullName>
    </submittedName>
</protein>
<dbReference type="EMBL" id="LR593886">
    <property type="protein sequence ID" value="VTR92173.1"/>
    <property type="molecule type" value="Genomic_DNA"/>
</dbReference>
<organism evidence="1 2">
    <name type="scientific">Gemmata massiliana</name>
    <dbReference type="NCBI Taxonomy" id="1210884"/>
    <lineage>
        <taxon>Bacteria</taxon>
        <taxon>Pseudomonadati</taxon>
        <taxon>Planctomycetota</taxon>
        <taxon>Planctomycetia</taxon>
        <taxon>Gemmatales</taxon>
        <taxon>Gemmataceae</taxon>
        <taxon>Gemmata</taxon>
    </lineage>
</organism>
<gene>
    <name evidence="1" type="ORF">SOIL9_55410</name>
</gene>
<dbReference type="KEGG" id="gms:SOIL9_55410"/>
<dbReference type="AlphaFoldDB" id="A0A6P2CTE4"/>
<proteinExistence type="predicted"/>
<reference evidence="1 2" key="1">
    <citation type="submission" date="2019-05" db="EMBL/GenBank/DDBJ databases">
        <authorList>
            <consortium name="Science for Life Laboratories"/>
        </authorList>
    </citation>
    <scope>NUCLEOTIDE SEQUENCE [LARGE SCALE GENOMIC DNA]</scope>
    <source>
        <strain evidence="1">Soil9</strain>
    </source>
</reference>
<evidence type="ECO:0000313" key="2">
    <source>
        <dbReference type="Proteomes" id="UP000464178"/>
    </source>
</evidence>
<sequence length="70" mass="7567">MNPELIEVEVWVMVDENGDYEVSKDVDDLQPESGLASRMVKVTIKVPTPKAVELVATVAAEPDAGELKVA</sequence>